<dbReference type="AlphaFoldDB" id="A0AAW0BK93"/>
<gene>
    <name evidence="2" type="ORF">VNI00_015499</name>
</gene>
<organism evidence="2 3">
    <name type="scientific">Paramarasmius palmivorus</name>
    <dbReference type="NCBI Taxonomy" id="297713"/>
    <lineage>
        <taxon>Eukaryota</taxon>
        <taxon>Fungi</taxon>
        <taxon>Dikarya</taxon>
        <taxon>Basidiomycota</taxon>
        <taxon>Agaricomycotina</taxon>
        <taxon>Agaricomycetes</taxon>
        <taxon>Agaricomycetidae</taxon>
        <taxon>Agaricales</taxon>
        <taxon>Marasmiineae</taxon>
        <taxon>Marasmiaceae</taxon>
        <taxon>Paramarasmius</taxon>
    </lineage>
</organism>
<protein>
    <submittedName>
        <fullName evidence="2">Uncharacterized protein</fullName>
    </submittedName>
</protein>
<evidence type="ECO:0000313" key="3">
    <source>
        <dbReference type="Proteomes" id="UP001383192"/>
    </source>
</evidence>
<name>A0AAW0BK93_9AGAR</name>
<evidence type="ECO:0000256" key="1">
    <source>
        <dbReference type="SAM" id="Coils"/>
    </source>
</evidence>
<reference evidence="2 3" key="1">
    <citation type="submission" date="2024-01" db="EMBL/GenBank/DDBJ databases">
        <title>A draft genome for a cacao thread blight-causing isolate of Paramarasmius palmivorus.</title>
        <authorList>
            <person name="Baruah I.K."/>
            <person name="Bukari Y."/>
            <person name="Amoako-Attah I."/>
            <person name="Meinhardt L.W."/>
            <person name="Bailey B.A."/>
            <person name="Cohen S.P."/>
        </authorList>
    </citation>
    <scope>NUCLEOTIDE SEQUENCE [LARGE SCALE GENOMIC DNA]</scope>
    <source>
        <strain evidence="2 3">GH-12</strain>
    </source>
</reference>
<feature type="coiled-coil region" evidence="1">
    <location>
        <begin position="44"/>
        <end position="145"/>
    </location>
</feature>
<evidence type="ECO:0000313" key="2">
    <source>
        <dbReference type="EMBL" id="KAK7026726.1"/>
    </source>
</evidence>
<dbReference type="Proteomes" id="UP001383192">
    <property type="component" value="Unassembled WGS sequence"/>
</dbReference>
<sequence>MSRPKHNLEPSSTPGVAISRPRRFLGVIELSDSEEETQNTCGTEAELIKEVENLKSTNASLAQKLTDAQRTFSDLQIQRQEAEGRMKGDMRALQFQCTKSSEEAAGTRLQLQALEEERANLGLIAQALVDRCNTLEAEKEIYQNKLICRTIGYTLNLTQQAKLAQCKLAHEVVDVLESIPEPPYSCPLCRSPVAIRPAPCYGMRKIAEAIAEVQGVDIPPQLSQVDVDQWWDKFWPKDAEYTKLKL</sequence>
<keyword evidence="3" id="KW-1185">Reference proteome</keyword>
<proteinExistence type="predicted"/>
<keyword evidence="1" id="KW-0175">Coiled coil</keyword>
<dbReference type="EMBL" id="JAYKXP010000101">
    <property type="protein sequence ID" value="KAK7026726.1"/>
    <property type="molecule type" value="Genomic_DNA"/>
</dbReference>
<comment type="caution">
    <text evidence="2">The sequence shown here is derived from an EMBL/GenBank/DDBJ whole genome shotgun (WGS) entry which is preliminary data.</text>
</comment>
<accession>A0AAW0BK93</accession>